<protein>
    <submittedName>
        <fullName evidence="1">Uncharacterized protein</fullName>
    </submittedName>
</protein>
<reference evidence="1 2" key="1">
    <citation type="submission" date="2020-09" db="EMBL/GenBank/DDBJ databases">
        <authorList>
            <person name="Chen F.-J."/>
            <person name="Lee Y.-T."/>
        </authorList>
    </citation>
    <scope>NUCLEOTIDE SEQUENCE [LARGE SCALE GENOMIC DNA]</scope>
    <source>
        <strain evidence="1 2">AS42</strain>
    </source>
</reference>
<organism evidence="1 2">
    <name type="scientific">Acinetobacter seifertii</name>
    <dbReference type="NCBI Taxonomy" id="1530123"/>
    <lineage>
        <taxon>Bacteria</taxon>
        <taxon>Pseudomonadati</taxon>
        <taxon>Pseudomonadota</taxon>
        <taxon>Gammaproteobacteria</taxon>
        <taxon>Moraxellales</taxon>
        <taxon>Moraxellaceae</taxon>
        <taxon>Acinetobacter</taxon>
        <taxon>Acinetobacter calcoaceticus/baumannii complex</taxon>
    </lineage>
</organism>
<dbReference type="RefSeq" id="WP_000083289.1">
    <property type="nucleotide sequence ID" value="NZ_CP061568.1"/>
</dbReference>
<sequence>MSQSELIRFPARLLPKIHEDLVAYSEQQGESINTCINELLKFGLYYALKGNKESLDKFMPDQESNLLKIIQIIDKYLLEVAVDEYAANNSEVYLEFIGNQFKNLKDTERKILSDIAYALAHKK</sequence>
<gene>
    <name evidence="1" type="ORF">IC779_13905</name>
</gene>
<evidence type="ECO:0000313" key="2">
    <source>
        <dbReference type="Proteomes" id="UP000516672"/>
    </source>
</evidence>
<evidence type="ECO:0000313" key="1">
    <source>
        <dbReference type="EMBL" id="QOD72176.1"/>
    </source>
</evidence>
<accession>A0A7H2ZH81</accession>
<dbReference type="Proteomes" id="UP000516672">
    <property type="component" value="Chromosome"/>
</dbReference>
<proteinExistence type="predicted"/>
<reference evidence="2" key="2">
    <citation type="submission" date="2020-10" db="EMBL/GenBank/DDBJ databases">
        <title>Clinical and molecular characterization of Acinetobacter seifertii in Taiwan.</title>
        <authorList>
            <person name="Li L.-H."/>
            <person name="Yang Y.-S."/>
            <person name="Sun J.-R."/>
            <person name="Huang T.-W."/>
            <person name="Huang W.-C."/>
            <person name="Wang Y.-C."/>
            <person name="Kuo T.-H."/>
            <person name="Kuo S.-C."/>
            <person name="Chen T.-L."/>
        </authorList>
    </citation>
    <scope>NUCLEOTIDE SEQUENCE [LARGE SCALE GENOMIC DNA]</scope>
    <source>
        <strain evidence="2">AS42</strain>
    </source>
</reference>
<name>A0A7H2ZH81_9GAMM</name>
<dbReference type="EMBL" id="CP061828">
    <property type="protein sequence ID" value="QOD72176.1"/>
    <property type="molecule type" value="Genomic_DNA"/>
</dbReference>
<dbReference type="AlphaFoldDB" id="A0A7H2ZH81"/>